<dbReference type="SMART" id="SM01370">
    <property type="entry name" value="TAFII55_N"/>
    <property type="match status" value="1"/>
</dbReference>
<dbReference type="PANTHER" id="PTHR12228:SF0">
    <property type="entry name" value="TATA-BOX BINDING PROTEIN ASSOCIATED FACTOR 7"/>
    <property type="match status" value="1"/>
</dbReference>
<feature type="domain" description="TAFII55 protein conserved region" evidence="7">
    <location>
        <begin position="211"/>
        <end position="372"/>
    </location>
</feature>
<accession>A0ABP0CQ91</accession>
<evidence type="ECO:0000256" key="4">
    <source>
        <dbReference type="ARBA" id="ARBA00023163"/>
    </source>
</evidence>
<sequence>MASPPPPAKASRPVTLKLRTPSAASIMAAPLVATPSAMSPPPATPGGGMKIILKRSQPPTPAVPDAAHSATTIKTATTAASATAANTAINAGTAAAPRPPPTPSTPAVTMTQKGRVSKPSAKKRAHDFDESEDEGRPMGTAAPARRALPSHPPKRPKLILKKSTLGGGGGNSGASRTASIVLKPVSKEAPPRSKGEGYDSEEEDRETDPLIEEEFVLRMYPGEHCEYLRRMVEERKIGVPAKDGGAEFDMKWLPGAERRAMVTVQGHHYVGVLVDLPTITEGMKTWDKRNFMKSADICQMLLVFAPVADEAAAKTAPLPAMVGKDYRWPHGLTPPMHDCIHRRFRKRLSKKEIKDKEAELQRLLNEDRIAVETKWELFDDGRTNDGEDDDGIDEDADVEMGDEDAEGEEDAYGEDDYFGQQPSQANNGEADAEGEIDEAELMAEFMEEDEEEGEGEGNGDGKKGEVGGTATAKPHNAVVAALSGAAEDAPTPASEGEGDGDGDGDADGDDDDDDDDDDLDEDEQARAEQAKGVREDINDLKKNLETLDSQLAATTNALLRKRIESTRKRVLSELRLKQASIGEIDEEE</sequence>
<dbReference type="EMBL" id="CAWUHB010000073">
    <property type="protein sequence ID" value="CAK7233369.1"/>
    <property type="molecule type" value="Genomic_DNA"/>
</dbReference>
<evidence type="ECO:0000256" key="3">
    <source>
        <dbReference type="ARBA" id="ARBA00023015"/>
    </source>
</evidence>
<organism evidence="8 9">
    <name type="scientific">Sporothrix curviconia</name>
    <dbReference type="NCBI Taxonomy" id="1260050"/>
    <lineage>
        <taxon>Eukaryota</taxon>
        <taxon>Fungi</taxon>
        <taxon>Dikarya</taxon>
        <taxon>Ascomycota</taxon>
        <taxon>Pezizomycotina</taxon>
        <taxon>Sordariomycetes</taxon>
        <taxon>Sordariomycetidae</taxon>
        <taxon>Ophiostomatales</taxon>
        <taxon>Ophiostomataceae</taxon>
        <taxon>Sporothrix</taxon>
    </lineage>
</organism>
<comment type="similarity">
    <text evidence="2">Belongs to the TAF7 family.</text>
</comment>
<keyword evidence="3" id="KW-0805">Transcription regulation</keyword>
<evidence type="ECO:0000256" key="6">
    <source>
        <dbReference type="SAM" id="MobiDB-lite"/>
    </source>
</evidence>
<evidence type="ECO:0000256" key="1">
    <source>
        <dbReference type="ARBA" id="ARBA00004123"/>
    </source>
</evidence>
<feature type="compositionally biased region" description="Basic and acidic residues" evidence="6">
    <location>
        <begin position="524"/>
        <end position="534"/>
    </location>
</feature>
<evidence type="ECO:0000259" key="7">
    <source>
        <dbReference type="SMART" id="SM01370"/>
    </source>
</evidence>
<evidence type="ECO:0000313" key="9">
    <source>
        <dbReference type="Proteomes" id="UP001642405"/>
    </source>
</evidence>
<gene>
    <name evidence="8" type="ORF">SCUCBS95973_008571</name>
</gene>
<feature type="region of interest" description="Disordered" evidence="6">
    <location>
        <begin position="31"/>
        <end position="71"/>
    </location>
</feature>
<feature type="region of interest" description="Disordered" evidence="6">
    <location>
        <begin position="89"/>
        <end position="207"/>
    </location>
</feature>
<comment type="subcellular location">
    <subcellularLocation>
        <location evidence="1">Nucleus</location>
    </subcellularLocation>
</comment>
<feature type="compositionally biased region" description="Acidic residues" evidence="6">
    <location>
        <begin position="198"/>
        <end position="207"/>
    </location>
</feature>
<dbReference type="PANTHER" id="PTHR12228">
    <property type="entry name" value="TRANSCRIPTION INITIATION FACTOR TFIID 55 KD SUBUNIT-RELATED"/>
    <property type="match status" value="1"/>
</dbReference>
<feature type="region of interest" description="Disordered" evidence="6">
    <location>
        <begin position="379"/>
        <end position="534"/>
    </location>
</feature>
<evidence type="ECO:0000256" key="2">
    <source>
        <dbReference type="ARBA" id="ARBA00009368"/>
    </source>
</evidence>
<feature type="compositionally biased region" description="Basic and acidic residues" evidence="6">
    <location>
        <begin position="185"/>
        <end position="197"/>
    </location>
</feature>
<feature type="compositionally biased region" description="Acidic residues" evidence="6">
    <location>
        <begin position="496"/>
        <end position="523"/>
    </location>
</feature>
<evidence type="ECO:0000313" key="8">
    <source>
        <dbReference type="EMBL" id="CAK7233369.1"/>
    </source>
</evidence>
<reference evidence="8 9" key="1">
    <citation type="submission" date="2024-01" db="EMBL/GenBank/DDBJ databases">
        <authorList>
            <person name="Allen C."/>
            <person name="Tagirdzhanova G."/>
        </authorList>
    </citation>
    <scope>NUCLEOTIDE SEQUENCE [LARGE SCALE GENOMIC DNA]</scope>
</reference>
<keyword evidence="9" id="KW-1185">Reference proteome</keyword>
<dbReference type="CDD" id="cd08047">
    <property type="entry name" value="TAF7"/>
    <property type="match status" value="1"/>
</dbReference>
<protein>
    <recommendedName>
        <fullName evidence="7">TAFII55 protein conserved region domain-containing protein</fullName>
    </recommendedName>
</protein>
<dbReference type="InterPro" id="IPR037817">
    <property type="entry name" value="TAF7"/>
</dbReference>
<dbReference type="Proteomes" id="UP001642405">
    <property type="component" value="Unassembled WGS sequence"/>
</dbReference>
<comment type="caution">
    <text evidence="8">The sequence shown here is derived from an EMBL/GenBank/DDBJ whole genome shotgun (WGS) entry which is preliminary data.</text>
</comment>
<dbReference type="Pfam" id="PF04658">
    <property type="entry name" value="TAFII55_N"/>
    <property type="match status" value="1"/>
</dbReference>
<keyword evidence="5" id="KW-0539">Nucleus</keyword>
<dbReference type="InterPro" id="IPR006751">
    <property type="entry name" value="TAFII55_prot_cons_reg"/>
</dbReference>
<feature type="compositionally biased region" description="Acidic residues" evidence="6">
    <location>
        <begin position="430"/>
        <end position="457"/>
    </location>
</feature>
<keyword evidence="4" id="KW-0804">Transcription</keyword>
<feature type="compositionally biased region" description="Acidic residues" evidence="6">
    <location>
        <begin position="386"/>
        <end position="417"/>
    </location>
</feature>
<proteinExistence type="inferred from homology"/>
<evidence type="ECO:0000256" key="5">
    <source>
        <dbReference type="ARBA" id="ARBA00023242"/>
    </source>
</evidence>
<name>A0ABP0CQ91_9PEZI</name>